<dbReference type="RefSeq" id="WP_335424605.1">
    <property type="nucleotide sequence ID" value="NZ_JBALHR010000011.1"/>
</dbReference>
<evidence type="ECO:0000313" key="2">
    <source>
        <dbReference type="EMBL" id="MEH7829573.1"/>
    </source>
</evidence>
<name>A0ABU8BXY2_9RHOB</name>
<dbReference type="Proteomes" id="UP001431963">
    <property type="component" value="Unassembled WGS sequence"/>
</dbReference>
<accession>A0ABU8BXY2</accession>
<keyword evidence="1" id="KW-0472">Membrane</keyword>
<keyword evidence="3" id="KW-1185">Reference proteome</keyword>
<dbReference type="EMBL" id="JBALHR010000011">
    <property type="protein sequence ID" value="MEH7829573.1"/>
    <property type="molecule type" value="Genomic_DNA"/>
</dbReference>
<reference evidence="2" key="1">
    <citation type="submission" date="2024-02" db="EMBL/GenBank/DDBJ databases">
        <title>Genome sequences of strain Gemmobacter sp. JM10B15.</title>
        <authorList>
            <person name="Zhang M."/>
        </authorList>
    </citation>
    <scope>NUCLEOTIDE SEQUENCE</scope>
    <source>
        <strain evidence="2">JM10B15</strain>
    </source>
</reference>
<organism evidence="2 3">
    <name type="scientific">Gemmobacter denitrificans</name>
    <dbReference type="NCBI Taxonomy" id="3123040"/>
    <lineage>
        <taxon>Bacteria</taxon>
        <taxon>Pseudomonadati</taxon>
        <taxon>Pseudomonadota</taxon>
        <taxon>Alphaproteobacteria</taxon>
        <taxon>Rhodobacterales</taxon>
        <taxon>Paracoccaceae</taxon>
        <taxon>Gemmobacter</taxon>
    </lineage>
</organism>
<feature type="transmembrane region" description="Helical" evidence="1">
    <location>
        <begin position="88"/>
        <end position="106"/>
    </location>
</feature>
<feature type="transmembrane region" description="Helical" evidence="1">
    <location>
        <begin position="118"/>
        <end position="138"/>
    </location>
</feature>
<evidence type="ECO:0000256" key="1">
    <source>
        <dbReference type="SAM" id="Phobius"/>
    </source>
</evidence>
<proteinExistence type="predicted"/>
<comment type="caution">
    <text evidence="2">The sequence shown here is derived from an EMBL/GenBank/DDBJ whole genome shotgun (WGS) entry which is preliminary data.</text>
</comment>
<sequence length="219" mass="22946">MSDSCSFEERAQQVLARRGRGELLIGPDERLVLPATNFGVRRKPSQAGQGSIVVRLLAVFAIGALSAALGHYALFLTLDGRADAALDPPALGLVTGGGLVLGLLGIRIIRMKGMACQAMLGLAVVAATCTFHNLFHWMPGPTAMAFSPDHVAQMQQLAPANSIRLYGTLIALGATSSETALLQLPIAGQSACDPAVLMTEGKTAEGARWLAAPERQNCE</sequence>
<protein>
    <submittedName>
        <fullName evidence="2">Uncharacterized protein</fullName>
    </submittedName>
</protein>
<keyword evidence="1" id="KW-1133">Transmembrane helix</keyword>
<evidence type="ECO:0000313" key="3">
    <source>
        <dbReference type="Proteomes" id="UP001431963"/>
    </source>
</evidence>
<feature type="transmembrane region" description="Helical" evidence="1">
    <location>
        <begin position="52"/>
        <end position="76"/>
    </location>
</feature>
<gene>
    <name evidence="2" type="ORF">V6590_15570</name>
</gene>
<keyword evidence="1" id="KW-0812">Transmembrane</keyword>